<sequence>MAWSPQNARETQRQAAFARLWEQERERVWRLSVALSGSRDDADDLTQEVGVRALEGFGRFRGLSSASTWLHRITVNVALRHRERRRESVALDTDAASGEVGPERQAVHADTLQRTQAAIERLPDELRTPLVLVAWEGLSYKEIATLMEIPIGTVMSRLHTARQRLRKELGDAL</sequence>
<dbReference type="InterPro" id="IPR014284">
    <property type="entry name" value="RNA_pol_sigma-70_dom"/>
</dbReference>
<evidence type="ECO:0000259" key="8">
    <source>
        <dbReference type="Pfam" id="PF08281"/>
    </source>
</evidence>
<reference evidence="9 10" key="1">
    <citation type="submission" date="2020-08" db="EMBL/GenBank/DDBJ databases">
        <title>Genomic Encyclopedia of Type Strains, Phase IV (KMG-IV): sequencing the most valuable type-strain genomes for metagenomic binning, comparative biology and taxonomic classification.</title>
        <authorList>
            <person name="Goeker M."/>
        </authorList>
    </citation>
    <scope>NUCLEOTIDE SEQUENCE [LARGE SCALE GENOMIC DNA]</scope>
    <source>
        <strain evidence="9 10">DSM 23562</strain>
    </source>
</reference>
<dbReference type="EMBL" id="JACHGW010000001">
    <property type="protein sequence ID" value="MBB6049502.1"/>
    <property type="molecule type" value="Genomic_DNA"/>
</dbReference>
<protein>
    <submittedName>
        <fullName evidence="9">RNA polymerase sigma-70 factor (ECF subfamily)</fullName>
    </submittedName>
</protein>
<organism evidence="9 10">
    <name type="scientific">Armatimonas rosea</name>
    <dbReference type="NCBI Taxonomy" id="685828"/>
    <lineage>
        <taxon>Bacteria</taxon>
        <taxon>Bacillati</taxon>
        <taxon>Armatimonadota</taxon>
        <taxon>Armatimonadia</taxon>
        <taxon>Armatimonadales</taxon>
        <taxon>Armatimonadaceae</taxon>
        <taxon>Armatimonas</taxon>
    </lineage>
</organism>
<dbReference type="Gene3D" id="1.10.10.10">
    <property type="entry name" value="Winged helix-like DNA-binding domain superfamily/Winged helix DNA-binding domain"/>
    <property type="match status" value="1"/>
</dbReference>
<dbReference type="InterPro" id="IPR013325">
    <property type="entry name" value="RNA_pol_sigma_r2"/>
</dbReference>
<dbReference type="Proteomes" id="UP000520814">
    <property type="component" value="Unassembled WGS sequence"/>
</dbReference>
<evidence type="ECO:0000256" key="6">
    <source>
        <dbReference type="SAM" id="MobiDB-lite"/>
    </source>
</evidence>
<keyword evidence="3" id="KW-0731">Sigma factor</keyword>
<dbReference type="Pfam" id="PF04542">
    <property type="entry name" value="Sigma70_r2"/>
    <property type="match status" value="1"/>
</dbReference>
<dbReference type="SUPFAM" id="SSF88659">
    <property type="entry name" value="Sigma3 and sigma4 domains of RNA polymerase sigma factors"/>
    <property type="match status" value="1"/>
</dbReference>
<dbReference type="InterPro" id="IPR013249">
    <property type="entry name" value="RNA_pol_sigma70_r4_t2"/>
</dbReference>
<dbReference type="PANTHER" id="PTHR43133">
    <property type="entry name" value="RNA POLYMERASE ECF-TYPE SIGMA FACTO"/>
    <property type="match status" value="1"/>
</dbReference>
<comment type="similarity">
    <text evidence="1">Belongs to the sigma-70 factor family. ECF subfamily.</text>
</comment>
<dbReference type="GO" id="GO:0016987">
    <property type="term" value="F:sigma factor activity"/>
    <property type="evidence" value="ECO:0007669"/>
    <property type="project" value="UniProtKB-KW"/>
</dbReference>
<dbReference type="SUPFAM" id="SSF88946">
    <property type="entry name" value="Sigma2 domain of RNA polymerase sigma factors"/>
    <property type="match status" value="1"/>
</dbReference>
<dbReference type="AlphaFoldDB" id="A0A7W9W6F1"/>
<keyword evidence="4" id="KW-0238">DNA-binding</keyword>
<feature type="domain" description="RNA polymerase sigma factor 70 region 4 type 2" evidence="8">
    <location>
        <begin position="113"/>
        <end position="165"/>
    </location>
</feature>
<dbReference type="InterPro" id="IPR007627">
    <property type="entry name" value="RNA_pol_sigma70_r2"/>
</dbReference>
<dbReference type="PANTHER" id="PTHR43133:SF8">
    <property type="entry name" value="RNA POLYMERASE SIGMA FACTOR HI_1459-RELATED"/>
    <property type="match status" value="1"/>
</dbReference>
<keyword evidence="5" id="KW-0804">Transcription</keyword>
<evidence type="ECO:0000256" key="1">
    <source>
        <dbReference type="ARBA" id="ARBA00010641"/>
    </source>
</evidence>
<feature type="domain" description="RNA polymerase sigma-70 region 2" evidence="7">
    <location>
        <begin position="20"/>
        <end position="86"/>
    </location>
</feature>
<keyword evidence="10" id="KW-1185">Reference proteome</keyword>
<dbReference type="Pfam" id="PF08281">
    <property type="entry name" value="Sigma70_r4_2"/>
    <property type="match status" value="1"/>
</dbReference>
<dbReference type="GO" id="GO:0003677">
    <property type="term" value="F:DNA binding"/>
    <property type="evidence" value="ECO:0007669"/>
    <property type="project" value="UniProtKB-KW"/>
</dbReference>
<evidence type="ECO:0000256" key="3">
    <source>
        <dbReference type="ARBA" id="ARBA00023082"/>
    </source>
</evidence>
<dbReference type="InterPro" id="IPR036388">
    <property type="entry name" value="WH-like_DNA-bd_sf"/>
</dbReference>
<dbReference type="Gene3D" id="1.10.1740.10">
    <property type="match status" value="1"/>
</dbReference>
<dbReference type="RefSeq" id="WP_184193102.1">
    <property type="nucleotide sequence ID" value="NZ_JACHGW010000001.1"/>
</dbReference>
<evidence type="ECO:0000256" key="5">
    <source>
        <dbReference type="ARBA" id="ARBA00023163"/>
    </source>
</evidence>
<evidence type="ECO:0000313" key="10">
    <source>
        <dbReference type="Proteomes" id="UP000520814"/>
    </source>
</evidence>
<dbReference type="NCBIfam" id="TIGR02937">
    <property type="entry name" value="sigma70-ECF"/>
    <property type="match status" value="1"/>
</dbReference>
<evidence type="ECO:0000256" key="4">
    <source>
        <dbReference type="ARBA" id="ARBA00023125"/>
    </source>
</evidence>
<accession>A0A7W9W6F1</accession>
<dbReference type="CDD" id="cd06171">
    <property type="entry name" value="Sigma70_r4"/>
    <property type="match status" value="1"/>
</dbReference>
<feature type="region of interest" description="Disordered" evidence="6">
    <location>
        <begin position="88"/>
        <end position="108"/>
    </location>
</feature>
<name>A0A7W9W6F1_ARMRO</name>
<proteinExistence type="inferred from homology"/>
<evidence type="ECO:0000259" key="7">
    <source>
        <dbReference type="Pfam" id="PF04542"/>
    </source>
</evidence>
<dbReference type="InterPro" id="IPR013324">
    <property type="entry name" value="RNA_pol_sigma_r3/r4-like"/>
</dbReference>
<evidence type="ECO:0000313" key="9">
    <source>
        <dbReference type="EMBL" id="MBB6049502.1"/>
    </source>
</evidence>
<comment type="caution">
    <text evidence="9">The sequence shown here is derived from an EMBL/GenBank/DDBJ whole genome shotgun (WGS) entry which is preliminary data.</text>
</comment>
<evidence type="ECO:0000256" key="2">
    <source>
        <dbReference type="ARBA" id="ARBA00023015"/>
    </source>
</evidence>
<dbReference type="GO" id="GO:0006352">
    <property type="term" value="P:DNA-templated transcription initiation"/>
    <property type="evidence" value="ECO:0007669"/>
    <property type="project" value="InterPro"/>
</dbReference>
<gene>
    <name evidence="9" type="ORF">HNQ39_001264</name>
</gene>
<keyword evidence="2" id="KW-0805">Transcription regulation</keyword>
<dbReference type="InterPro" id="IPR039425">
    <property type="entry name" value="RNA_pol_sigma-70-like"/>
</dbReference>